<sequence length="441" mass="49544">MNAELGYLQKKYHVAVGDPAPRFVSRITKNTYAMVLAGGRGSRLHQLTDWRAKPAVPFGGKFRIIDFVLSNCVNSGIRRIGVATQYKSHSLIQHIQRGWSFLNGQFGEFVDLLPAQQRISEDHWYKGTADAVFQNLDILRESNPDFVLILAGDHVYKMDYGKLLAFHVENKADMSVACLEVPIADATAFGVMGVNEHARVVEFAEKPASPASIPGKPDMALASMGIYVFNKDFLYEQLVRDADDPNSSHDFGKDLIPQMIKKYRVFAQSFEHSCVGRDDGHEPYWRDVGTIDSYWEANMELTKVIPDLNMYDQEWPIWTNQEQLPPAKFVFDDDDRRGMAVDSLVSGGCIVSGSTVRRSLLFSDVRVNSHCVIEDSVLLPNVDVCRDVVLKRVIVDKNCKIPDGLQVGLNPEADRKRFHVSPNGVTLITPDMLGQKSHRSR</sequence>
<organism evidence="12 13">
    <name type="scientific">Candidatus Gallionella acididurans</name>
    <dbReference type="NCBI Taxonomy" id="1796491"/>
    <lineage>
        <taxon>Bacteria</taxon>
        <taxon>Pseudomonadati</taxon>
        <taxon>Pseudomonadota</taxon>
        <taxon>Betaproteobacteria</taxon>
        <taxon>Nitrosomonadales</taxon>
        <taxon>Gallionellaceae</taxon>
        <taxon>Gallionella</taxon>
    </lineage>
</organism>
<keyword evidence="8 9" id="KW-0119">Carbohydrate metabolism</keyword>
<dbReference type="InterPro" id="IPR011831">
    <property type="entry name" value="ADP-Glc_PPase"/>
</dbReference>
<dbReference type="NCBIfam" id="NF002023">
    <property type="entry name" value="PRK00844.1"/>
    <property type="match status" value="1"/>
</dbReference>
<reference evidence="12 13" key="2">
    <citation type="submission" date="2016-03" db="EMBL/GenBank/DDBJ databases">
        <title>New uncultured bacterium of the family Gallionellaceae from acid mine drainage: description and reconstruction of genome based on metagenomic analysis of microbial community.</title>
        <authorList>
            <person name="Kadnikov V."/>
            <person name="Ivasenko D."/>
            <person name="Beletsky A."/>
            <person name="Mardanov A."/>
            <person name="Danilova E."/>
            <person name="Pimenov N."/>
            <person name="Karnachuk O."/>
            <person name="Ravin N."/>
        </authorList>
    </citation>
    <scope>NUCLEOTIDE SEQUENCE [LARGE SCALE GENOMIC DNA]</scope>
    <source>
        <strain evidence="12">ShG14-8</strain>
    </source>
</reference>
<comment type="pathway">
    <text evidence="9">Glycan biosynthesis; glycogen biosynthesis.</text>
</comment>
<evidence type="ECO:0000259" key="11">
    <source>
        <dbReference type="Pfam" id="PF24894"/>
    </source>
</evidence>
<keyword evidence="6 9" id="KW-0067">ATP-binding</keyword>
<evidence type="ECO:0000256" key="4">
    <source>
        <dbReference type="ARBA" id="ARBA00022695"/>
    </source>
</evidence>
<keyword evidence="4 9" id="KW-0548">Nucleotidyltransferase</keyword>
<dbReference type="Pfam" id="PF00483">
    <property type="entry name" value="NTP_transferase"/>
    <property type="match status" value="1"/>
</dbReference>
<dbReference type="EC" id="2.7.7.27" evidence="9"/>
<dbReference type="Proteomes" id="UP000070578">
    <property type="component" value="Unassembled WGS sequence"/>
</dbReference>
<proteinExistence type="inferred from homology"/>
<comment type="similarity">
    <text evidence="1 9">Belongs to the bacterial/plant glucose-1-phosphate adenylyltransferase family.</text>
</comment>
<comment type="function">
    <text evidence="9">Involved in the biosynthesis of ADP-glucose, a building block required for the elongation reactions to produce glycogen. Catalyzes the reaction between ATP and alpha-D-glucose 1-phosphate (G1P) to produce pyrophosphate and ADP-Glc.</text>
</comment>
<feature type="binding site" evidence="9">
    <location>
        <position position="223"/>
    </location>
    <ligand>
        <name>alpha-D-glucose 1-phosphate</name>
        <dbReference type="ChEBI" id="CHEBI:58601"/>
    </ligand>
</feature>
<keyword evidence="2 9" id="KW-0321">Glycogen metabolism</keyword>
<feature type="binding site" evidence="9">
    <location>
        <position position="125"/>
    </location>
    <ligand>
        <name>alpha-D-glucose 1-phosphate</name>
        <dbReference type="ChEBI" id="CHEBI:58601"/>
    </ligand>
</feature>
<dbReference type="PANTHER" id="PTHR43523">
    <property type="entry name" value="GLUCOSE-1-PHOSPHATE ADENYLYLTRANSFERASE-RELATED"/>
    <property type="match status" value="1"/>
</dbReference>
<name>A0A139BSS5_9PROT</name>
<dbReference type="PATRIC" id="fig|1796491.3.peg.1996"/>
<dbReference type="PROSITE" id="PS00808">
    <property type="entry name" value="ADP_GLC_PYROPHOSPH_1"/>
    <property type="match status" value="1"/>
</dbReference>
<feature type="binding site" evidence="9">
    <location>
        <begin position="205"/>
        <end position="206"/>
    </location>
    <ligand>
        <name>alpha-D-glucose 1-phosphate</name>
        <dbReference type="ChEBI" id="CHEBI:58601"/>
    </ligand>
</feature>
<dbReference type="SUPFAM" id="SSF51161">
    <property type="entry name" value="Trimeric LpxA-like enzymes"/>
    <property type="match status" value="1"/>
</dbReference>
<keyword evidence="5 9" id="KW-0547">Nucleotide-binding</keyword>
<dbReference type="Gene3D" id="3.90.550.10">
    <property type="entry name" value="Spore Coat Polysaccharide Biosynthesis Protein SpsA, Chain A"/>
    <property type="match status" value="1"/>
</dbReference>
<feature type="binding site" evidence="9">
    <location>
        <position position="190"/>
    </location>
    <ligand>
        <name>alpha-D-glucose 1-phosphate</name>
        <dbReference type="ChEBI" id="CHEBI:58601"/>
    </ligand>
</feature>
<dbReference type="NCBIfam" id="NF001947">
    <property type="entry name" value="PRK00725.1"/>
    <property type="match status" value="1"/>
</dbReference>
<evidence type="ECO:0000256" key="8">
    <source>
        <dbReference type="ARBA" id="ARBA00023277"/>
    </source>
</evidence>
<evidence type="ECO:0000256" key="3">
    <source>
        <dbReference type="ARBA" id="ARBA00022679"/>
    </source>
</evidence>
<dbReference type="SUPFAM" id="SSF53448">
    <property type="entry name" value="Nucleotide-diphospho-sugar transferases"/>
    <property type="match status" value="1"/>
</dbReference>
<keyword evidence="3 9" id="KW-0808">Transferase</keyword>
<evidence type="ECO:0000256" key="2">
    <source>
        <dbReference type="ARBA" id="ARBA00022600"/>
    </source>
</evidence>
<feature type="domain" description="Nucleotidyl transferase" evidence="10">
    <location>
        <begin position="33"/>
        <end position="303"/>
    </location>
</feature>
<dbReference type="Pfam" id="PF24894">
    <property type="entry name" value="Hexapep_GlmU"/>
    <property type="match status" value="1"/>
</dbReference>
<dbReference type="GO" id="GO:0005524">
    <property type="term" value="F:ATP binding"/>
    <property type="evidence" value="ECO:0007669"/>
    <property type="project" value="UniProtKB-KW"/>
</dbReference>
<dbReference type="InterPro" id="IPR056818">
    <property type="entry name" value="GlmU/GlgC-like_hexapep"/>
</dbReference>
<comment type="catalytic activity">
    <reaction evidence="9">
        <text>alpha-D-glucose 1-phosphate + ATP + H(+) = ADP-alpha-D-glucose + diphosphate</text>
        <dbReference type="Rhea" id="RHEA:12120"/>
        <dbReference type="ChEBI" id="CHEBI:15378"/>
        <dbReference type="ChEBI" id="CHEBI:30616"/>
        <dbReference type="ChEBI" id="CHEBI:33019"/>
        <dbReference type="ChEBI" id="CHEBI:57498"/>
        <dbReference type="ChEBI" id="CHEBI:58601"/>
        <dbReference type="EC" id="2.7.7.27"/>
    </reaction>
</comment>
<dbReference type="Gene3D" id="2.160.10.10">
    <property type="entry name" value="Hexapeptide repeat proteins"/>
    <property type="match status" value="1"/>
</dbReference>
<feature type="domain" description="Glucose-1-phosphate adenylyltransferase/Bifunctional protein GlmU-like C-terminal hexapeptide" evidence="11">
    <location>
        <begin position="325"/>
        <end position="428"/>
    </location>
</feature>
<feature type="site" description="Could play a key role in the communication between the regulatory and the substrate sites" evidence="9">
    <location>
        <position position="124"/>
    </location>
</feature>
<comment type="subunit">
    <text evidence="9">Homotetramer.</text>
</comment>
<dbReference type="InterPro" id="IPR011004">
    <property type="entry name" value="Trimer_LpxA-like_sf"/>
</dbReference>
<dbReference type="AlphaFoldDB" id="A0A139BSS5"/>
<dbReference type="PANTHER" id="PTHR43523:SF2">
    <property type="entry name" value="GLUCOSE-1-PHOSPHATE ADENYLYLTRANSFERASE"/>
    <property type="match status" value="1"/>
</dbReference>
<dbReference type="HAMAP" id="MF_00624">
    <property type="entry name" value="GlgC"/>
    <property type="match status" value="1"/>
</dbReference>
<dbReference type="UniPathway" id="UPA00164"/>
<protein>
    <recommendedName>
        <fullName evidence="9">Glucose-1-phosphate adenylyltransferase</fullName>
        <ecNumber evidence="9">2.7.7.27</ecNumber>
    </recommendedName>
    <alternativeName>
        <fullName evidence="9">ADP-glucose pyrophosphorylase</fullName>
        <shortName evidence="9">ADPGlc PPase</shortName>
    </alternativeName>
    <alternativeName>
        <fullName evidence="9">ADP-glucose synthase</fullName>
    </alternativeName>
</protein>
<evidence type="ECO:0000259" key="10">
    <source>
        <dbReference type="Pfam" id="PF00483"/>
    </source>
</evidence>
<dbReference type="CDD" id="cd02508">
    <property type="entry name" value="ADP_Glucose_PP"/>
    <property type="match status" value="1"/>
</dbReference>
<dbReference type="InterPro" id="IPR023049">
    <property type="entry name" value="GlgC_bac"/>
</dbReference>
<dbReference type="InterPro" id="IPR005836">
    <property type="entry name" value="ADP_Glu_pyroP_CS"/>
</dbReference>
<evidence type="ECO:0000256" key="6">
    <source>
        <dbReference type="ARBA" id="ARBA00022840"/>
    </source>
</evidence>
<dbReference type="NCBIfam" id="TIGR02091">
    <property type="entry name" value="glgC"/>
    <property type="match status" value="1"/>
</dbReference>
<dbReference type="PROSITE" id="PS00810">
    <property type="entry name" value="ADP_GLC_PYROPHOSPH_3"/>
    <property type="match status" value="1"/>
</dbReference>
<dbReference type="GO" id="GO:0008878">
    <property type="term" value="F:glucose-1-phosphate adenylyltransferase activity"/>
    <property type="evidence" value="ECO:0007669"/>
    <property type="project" value="UniProtKB-UniRule"/>
</dbReference>
<evidence type="ECO:0000313" key="12">
    <source>
        <dbReference type="EMBL" id="KXS32047.1"/>
    </source>
</evidence>
<dbReference type="InterPro" id="IPR005835">
    <property type="entry name" value="NTP_transferase_dom"/>
</dbReference>
<comment type="caution">
    <text evidence="12">The sequence shown here is derived from an EMBL/GenBank/DDBJ whole genome shotgun (WGS) entry which is preliminary data.</text>
</comment>
<dbReference type="GO" id="GO:0005978">
    <property type="term" value="P:glycogen biosynthetic process"/>
    <property type="evidence" value="ECO:0007669"/>
    <property type="project" value="UniProtKB-UniRule"/>
</dbReference>
<gene>
    <name evidence="9" type="primary">glgC</name>
    <name evidence="12" type="ORF">AWT59_1826</name>
</gene>
<dbReference type="EMBL" id="LSLI01000044">
    <property type="protein sequence ID" value="KXS32047.1"/>
    <property type="molecule type" value="Genomic_DNA"/>
</dbReference>
<evidence type="ECO:0000256" key="5">
    <source>
        <dbReference type="ARBA" id="ARBA00022741"/>
    </source>
</evidence>
<evidence type="ECO:0000313" key="13">
    <source>
        <dbReference type="Proteomes" id="UP000070578"/>
    </source>
</evidence>
<evidence type="ECO:0000256" key="9">
    <source>
        <dbReference type="HAMAP-Rule" id="MF_00624"/>
    </source>
</evidence>
<feature type="site" description="Could play a key role in the communication between the regulatory and the substrate sites" evidence="9">
    <location>
        <position position="85"/>
    </location>
</feature>
<evidence type="ECO:0000256" key="7">
    <source>
        <dbReference type="ARBA" id="ARBA00023056"/>
    </source>
</evidence>
<keyword evidence="7 9" id="KW-0320">Glycogen biosynthesis</keyword>
<dbReference type="PROSITE" id="PS00809">
    <property type="entry name" value="ADP_GLC_PYROPHOSPH_2"/>
    <property type="match status" value="1"/>
</dbReference>
<dbReference type="InterPro" id="IPR029044">
    <property type="entry name" value="Nucleotide-diphossugar_trans"/>
</dbReference>
<reference evidence="12 13" key="1">
    <citation type="submission" date="2016-02" db="EMBL/GenBank/DDBJ databases">
        <authorList>
            <person name="Wen L."/>
            <person name="He K."/>
            <person name="Yang H."/>
        </authorList>
    </citation>
    <scope>NUCLEOTIDE SEQUENCE [LARGE SCALE GENOMIC DNA]</scope>
    <source>
        <strain evidence="12">ShG14-8</strain>
    </source>
</reference>
<dbReference type="CDD" id="cd04651">
    <property type="entry name" value="LbH_G1P_AT_C"/>
    <property type="match status" value="1"/>
</dbReference>
<accession>A0A139BSS5</accession>
<evidence type="ECO:0000256" key="1">
    <source>
        <dbReference type="ARBA" id="ARBA00010443"/>
    </source>
</evidence>